<feature type="transmembrane region" description="Helical" evidence="1">
    <location>
        <begin position="225"/>
        <end position="242"/>
    </location>
</feature>
<feature type="transmembrane region" description="Helical" evidence="1">
    <location>
        <begin position="451"/>
        <end position="473"/>
    </location>
</feature>
<dbReference type="EMBL" id="FOXO01000018">
    <property type="protein sequence ID" value="SFQ09179.1"/>
    <property type="molecule type" value="Genomic_DNA"/>
</dbReference>
<evidence type="ECO:0000313" key="3">
    <source>
        <dbReference type="Proteomes" id="UP000182624"/>
    </source>
</evidence>
<feature type="transmembrane region" description="Helical" evidence="1">
    <location>
        <begin position="83"/>
        <end position="101"/>
    </location>
</feature>
<dbReference type="AlphaFoldDB" id="A0A1I5VNW2"/>
<keyword evidence="1" id="KW-0812">Transmembrane</keyword>
<keyword evidence="1" id="KW-1133">Transmembrane helix</keyword>
<reference evidence="3" key="1">
    <citation type="submission" date="2016-10" db="EMBL/GenBank/DDBJ databases">
        <authorList>
            <person name="Varghese N."/>
            <person name="Submissions S."/>
        </authorList>
    </citation>
    <scope>NUCLEOTIDE SEQUENCE [LARGE SCALE GENOMIC DNA]</scope>
    <source>
        <strain evidence="3">P18</strain>
    </source>
</reference>
<name>A0A1I5VNW2_9FIRM</name>
<feature type="transmembrane region" description="Helical" evidence="1">
    <location>
        <begin position="147"/>
        <end position="171"/>
    </location>
</feature>
<gene>
    <name evidence="2" type="ORF">SAMN04487928_11838</name>
</gene>
<feature type="transmembrane region" description="Helical" evidence="1">
    <location>
        <begin position="183"/>
        <end position="205"/>
    </location>
</feature>
<feature type="transmembrane region" description="Helical" evidence="1">
    <location>
        <begin position="122"/>
        <end position="141"/>
    </location>
</feature>
<feature type="transmembrane region" description="Helical" evidence="1">
    <location>
        <begin position="423"/>
        <end position="444"/>
    </location>
</feature>
<keyword evidence="1" id="KW-0472">Membrane</keyword>
<dbReference type="Proteomes" id="UP000182624">
    <property type="component" value="Unassembled WGS sequence"/>
</dbReference>
<evidence type="ECO:0000313" key="2">
    <source>
        <dbReference type="EMBL" id="SFQ09179.1"/>
    </source>
</evidence>
<evidence type="ECO:0000256" key="1">
    <source>
        <dbReference type="SAM" id="Phobius"/>
    </source>
</evidence>
<keyword evidence="3" id="KW-1185">Reference proteome</keyword>
<organism evidence="2 3">
    <name type="scientific">Butyrivibrio proteoclasticus</name>
    <dbReference type="NCBI Taxonomy" id="43305"/>
    <lineage>
        <taxon>Bacteria</taxon>
        <taxon>Bacillati</taxon>
        <taxon>Bacillota</taxon>
        <taxon>Clostridia</taxon>
        <taxon>Lachnospirales</taxon>
        <taxon>Lachnospiraceae</taxon>
        <taxon>Butyrivibrio</taxon>
    </lineage>
</organism>
<sequence length="497" mass="57412">MYFESRYMKKRLNDKKLIFLYLILPLVFFMGLAVLDGTVWCVDSQSYVSMDFTREPVYPLFLLGIRKVFEFFDFAGQMYGQPSYLFCAVIIQSLLWVYTTARLGFFAYKVARDNTYEERARLVGFLAVFFQIAVCVLNRFIAARGSMYSECIMTESLAMPLFVLFNIRLFMALKDYSKRNLTVLFLLCVLISSIRKQMLITLLIWGFLSFVMHLLWKRTRDFRKFVETFILVILAVICISVADRSYNYVLRGHFVEHTGNSKGALDTVLYTAKAEDASLYEKYDDSEDYPNLSELYTRIYDVLIKQELTIDFAKSGYELGEESTVSNSDWVAMASHYADCYDVIGFDVVLPICEEYVAEYFPNLDEVSAQLKEDAVEKVLLKELIKKDVLGIFKGESKAFFYVFKANVLKAFVISVANISPKILITASLIIYILYLTLMFRIGVLRKKEDILLMAFIVITGVFINSMVTGSMIFPQPRYMCYSMGLFYLLISCDILL</sequence>
<feature type="transmembrane region" description="Helical" evidence="1">
    <location>
        <begin position="399"/>
        <end position="417"/>
    </location>
</feature>
<proteinExistence type="predicted"/>
<protein>
    <submittedName>
        <fullName evidence="2">Uncharacterized protein</fullName>
    </submittedName>
</protein>
<accession>A0A1I5VNW2</accession>